<dbReference type="EC" id="6.3.4.15" evidence="3"/>
<keyword evidence="2" id="KW-0092">Biotin</keyword>
<dbReference type="GO" id="GO:0005737">
    <property type="term" value="C:cytoplasm"/>
    <property type="evidence" value="ECO:0007669"/>
    <property type="project" value="TreeGrafter"/>
</dbReference>
<dbReference type="PANTHER" id="PTHR12835">
    <property type="entry name" value="BIOTIN PROTEIN LIGASE"/>
    <property type="match status" value="1"/>
</dbReference>
<dbReference type="eggNOG" id="COG0340">
    <property type="taxonomic scope" value="Bacteria"/>
</dbReference>
<dbReference type="PANTHER" id="PTHR12835:SF5">
    <property type="entry name" value="BIOTIN--PROTEIN LIGASE"/>
    <property type="match status" value="1"/>
</dbReference>
<dbReference type="RefSeq" id="WP_038127094.1">
    <property type="nucleotide sequence ID" value="NZ_AUNB01000001.1"/>
</dbReference>
<evidence type="ECO:0000313" key="7">
    <source>
        <dbReference type="Proteomes" id="UP000027471"/>
    </source>
</evidence>
<evidence type="ECO:0000256" key="1">
    <source>
        <dbReference type="ARBA" id="ARBA00022598"/>
    </source>
</evidence>
<dbReference type="Gene3D" id="3.30.930.10">
    <property type="entry name" value="Bira Bifunctional Protein, Domain 2"/>
    <property type="match status" value="1"/>
</dbReference>
<dbReference type="Gene3D" id="2.30.30.100">
    <property type="match status" value="1"/>
</dbReference>
<dbReference type="InterPro" id="IPR004408">
    <property type="entry name" value="Biotin_CoA_COase_ligase"/>
</dbReference>
<proteinExistence type="predicted"/>
<dbReference type="InterPro" id="IPR045864">
    <property type="entry name" value="aa-tRNA-synth_II/BPL/LPL"/>
</dbReference>
<name>A0A074JZU3_9RHOB</name>
<dbReference type="SUPFAM" id="SSF55681">
    <property type="entry name" value="Class II aaRS and biotin synthetases"/>
    <property type="match status" value="1"/>
</dbReference>
<evidence type="ECO:0000256" key="2">
    <source>
        <dbReference type="ARBA" id="ARBA00023267"/>
    </source>
</evidence>
<dbReference type="Pfam" id="PF03099">
    <property type="entry name" value="BPL_LplA_LipB"/>
    <property type="match status" value="1"/>
</dbReference>
<evidence type="ECO:0000256" key="4">
    <source>
        <dbReference type="ARBA" id="ARBA00047846"/>
    </source>
</evidence>
<dbReference type="Proteomes" id="UP000027471">
    <property type="component" value="Unassembled WGS sequence"/>
</dbReference>
<dbReference type="InterPro" id="IPR003142">
    <property type="entry name" value="BPL_C"/>
</dbReference>
<dbReference type="NCBIfam" id="TIGR00121">
    <property type="entry name" value="birA_ligase"/>
    <property type="match status" value="1"/>
</dbReference>
<feature type="domain" description="BPL/LPL catalytic" evidence="5">
    <location>
        <begin position="1"/>
        <end position="190"/>
    </location>
</feature>
<comment type="caution">
    <text evidence="6">The sequence shown here is derived from an EMBL/GenBank/DDBJ whole genome shotgun (WGS) entry which is preliminary data.</text>
</comment>
<evidence type="ECO:0000313" key="6">
    <source>
        <dbReference type="EMBL" id="KEO61465.1"/>
    </source>
</evidence>
<keyword evidence="7" id="KW-1185">Reference proteome</keyword>
<dbReference type="Pfam" id="PF02237">
    <property type="entry name" value="BPL_C"/>
    <property type="match status" value="1"/>
</dbReference>
<protein>
    <recommendedName>
        <fullName evidence="3">biotin--[biotin carboxyl-carrier protein] ligase</fullName>
        <ecNumber evidence="3">6.3.4.15</ecNumber>
    </recommendedName>
</protein>
<reference evidence="6 7" key="1">
    <citation type="journal article" date="2015" name="Antonie Van Leeuwenhoek">
        <title>Thioclava indica sp. nov., isolated from surface seawater of the Indian Ocean.</title>
        <authorList>
            <person name="Liu Y."/>
            <person name="Lai Q."/>
            <person name="Du J."/>
            <person name="Xu H."/>
            <person name="Jiang L."/>
            <person name="Shao Z."/>
        </authorList>
    </citation>
    <scope>NUCLEOTIDE SEQUENCE [LARGE SCALE GENOMIC DNA]</scope>
    <source>
        <strain evidence="6 7">DT23-4</strain>
    </source>
</reference>
<dbReference type="PROSITE" id="PS51733">
    <property type="entry name" value="BPL_LPL_CATALYTIC"/>
    <property type="match status" value="1"/>
</dbReference>
<dbReference type="EMBL" id="AUNB01000001">
    <property type="protein sequence ID" value="KEO61465.1"/>
    <property type="molecule type" value="Genomic_DNA"/>
</dbReference>
<gene>
    <name evidence="6" type="ORF">DT23_00435</name>
</gene>
<dbReference type="GO" id="GO:0004077">
    <property type="term" value="F:biotin--[biotin carboxyl-carrier protein] ligase activity"/>
    <property type="evidence" value="ECO:0007669"/>
    <property type="project" value="UniProtKB-EC"/>
</dbReference>
<accession>A0A074JZU3</accession>
<evidence type="ECO:0000256" key="3">
    <source>
        <dbReference type="ARBA" id="ARBA00024227"/>
    </source>
</evidence>
<comment type="catalytic activity">
    <reaction evidence="4">
        <text>biotin + L-lysyl-[protein] + ATP = N(6)-biotinyl-L-lysyl-[protein] + AMP + diphosphate + H(+)</text>
        <dbReference type="Rhea" id="RHEA:11756"/>
        <dbReference type="Rhea" id="RHEA-COMP:9752"/>
        <dbReference type="Rhea" id="RHEA-COMP:10505"/>
        <dbReference type="ChEBI" id="CHEBI:15378"/>
        <dbReference type="ChEBI" id="CHEBI:29969"/>
        <dbReference type="ChEBI" id="CHEBI:30616"/>
        <dbReference type="ChEBI" id="CHEBI:33019"/>
        <dbReference type="ChEBI" id="CHEBI:57586"/>
        <dbReference type="ChEBI" id="CHEBI:83144"/>
        <dbReference type="ChEBI" id="CHEBI:456215"/>
        <dbReference type="EC" id="6.3.4.15"/>
    </reaction>
</comment>
<dbReference type="STRING" id="1353528.DT23_00435"/>
<sequence length="252" mass="26937">MSTKDTVWPEGVARHVLPSVDSTMNEAARLAPGLSGSTWIFARVQTAARGRRGRAWRAPEGNFSATLVMRPEGGLAQAALYSFVAALALEAALSHVAGPHARLAIKWPNDVLLDGGKVAGILLETLGQGAQLKLAIGIGVNLAHTPAPDTLESGAMVPVSLLEQTGMRVTPDDFLPMLARAFAHYDQQFRDYGFDAIRNAWLARAARLGEQITARVGGQTHHGIFETIDHSGALILREQQGTRAIAAADIFF</sequence>
<dbReference type="AlphaFoldDB" id="A0A074JZU3"/>
<dbReference type="InterPro" id="IPR004143">
    <property type="entry name" value="BPL_LPL_catalytic"/>
</dbReference>
<organism evidence="6 7">
    <name type="scientific">Thioclava indica</name>
    <dbReference type="NCBI Taxonomy" id="1353528"/>
    <lineage>
        <taxon>Bacteria</taxon>
        <taxon>Pseudomonadati</taxon>
        <taxon>Pseudomonadota</taxon>
        <taxon>Alphaproteobacteria</taxon>
        <taxon>Rhodobacterales</taxon>
        <taxon>Paracoccaceae</taxon>
        <taxon>Thioclava</taxon>
    </lineage>
</organism>
<keyword evidence="1" id="KW-0436">Ligase</keyword>
<evidence type="ECO:0000259" key="5">
    <source>
        <dbReference type="PROSITE" id="PS51733"/>
    </source>
</evidence>